<keyword evidence="1" id="KW-0732">Signal</keyword>
<organism evidence="3 4">
    <name type="scientific">Parathermosynechococcus lividus PCC 6715</name>
    <dbReference type="NCBI Taxonomy" id="1917166"/>
    <lineage>
        <taxon>Bacteria</taxon>
        <taxon>Bacillati</taxon>
        <taxon>Cyanobacteriota</taxon>
        <taxon>Cyanophyceae</taxon>
        <taxon>Acaryochloridales</taxon>
        <taxon>Thermosynechococcaceae</taxon>
        <taxon>Parathermosynechococcus</taxon>
    </lineage>
</organism>
<dbReference type="Proteomes" id="UP000231057">
    <property type="component" value="Chromosome"/>
</dbReference>
<accession>A0A2D2Q4G8</accession>
<keyword evidence="4" id="KW-1185">Reference proteome</keyword>
<dbReference type="KEGG" id="slw:BRW62_00100"/>
<feature type="domain" description="Phosphodiester glycosidase" evidence="2">
    <location>
        <begin position="394"/>
        <end position="570"/>
    </location>
</feature>
<protein>
    <recommendedName>
        <fullName evidence="2">Phosphodiester glycosidase domain-containing protein</fullName>
    </recommendedName>
</protein>
<gene>
    <name evidence="3" type="ORF">BRW62_00100</name>
</gene>
<name>A0A2D2Q4G8_PARLV</name>
<dbReference type="AlphaFoldDB" id="A0A2D2Q4G8"/>
<evidence type="ECO:0000313" key="3">
    <source>
        <dbReference type="EMBL" id="ATS19424.1"/>
    </source>
</evidence>
<evidence type="ECO:0000259" key="2">
    <source>
        <dbReference type="Pfam" id="PF09992"/>
    </source>
</evidence>
<dbReference type="PANTHER" id="PTHR40446:SF2">
    <property type="entry name" value="N-ACETYLGLUCOSAMINE-1-PHOSPHODIESTER ALPHA-N-ACETYLGLUCOSAMINIDASE"/>
    <property type="match status" value="1"/>
</dbReference>
<sequence>MWRRGAVLVAVTASTLLATASLQAQTLQGDRLNLNGRDYPVAWSQWTNDQNQQITGISDGALANRFGLLLGDTSDPWQQPVAWFQEQFSPLAVRFSPNGMYRYLDITPLIQQHQWQVQPQGTTLRITTPPSRILSWRQGRQPWGDRWVFELDRPTPWQVNRLTFSRTGTTPRDLSLTIEASGQLAAIAGVKITAAANRTVLETQIGGTTRPVASMLLNPPRLVIDFRNDAPPARTIQWAPGLRWQEQTVNLGARQFPVSLLVMTPQTPGLRIRPLWMNSATVVGLATLPELAQRWQAAAAINAGFFNRDRQAPLGAIRSENQWISGPILNRGAIGWNDTGQIVVGRLSLRQTVTTPSGALPIVTVNSGYVQAGLALYTPAWGASYTPKTGTETVIMVRNEQVISQRPVSSNQPQAVAIPRDGYLLVARNFDSALGNFPPGAALQINTSAVPASFDGFANIVGAGPLLVEQGRVVLNAALEQFGAGLDAQAAPRSAMGNRSDGRIVFVTTHNRVAGSGPTLGEWAQVVQQLGLVNAVNLDGGSSSALYLGGVLVDRHSVTTTRVNNAIGVFWQPTP</sequence>
<evidence type="ECO:0000313" key="4">
    <source>
        <dbReference type="Proteomes" id="UP000231057"/>
    </source>
</evidence>
<reference evidence="4" key="2">
    <citation type="journal article" date="2022" name="Front. Microbiol.">
        <title>Comparative Genomic Analysis Revealed Distinct Molecular Components and Organization of CO2-Concentrating Mechanism in Thermophilic Cyanobacteria.</title>
        <authorList>
            <person name="Tang J."/>
            <person name="Zhou H."/>
            <person name="Yao D."/>
            <person name="Riaz S."/>
            <person name="You D."/>
            <person name="Klepacz-Smolka A."/>
            <person name="Daroch M."/>
        </authorList>
    </citation>
    <scope>NUCLEOTIDE SEQUENCE [LARGE SCALE GENOMIC DNA]</scope>
    <source>
        <strain evidence="4">PCC 6715</strain>
    </source>
</reference>
<dbReference type="PANTHER" id="PTHR40446">
    <property type="entry name" value="N-ACETYLGLUCOSAMINE-1-PHOSPHODIESTER ALPHA-N-ACETYLGLUCOSAMINIDASE"/>
    <property type="match status" value="1"/>
</dbReference>
<reference evidence="3 4" key="1">
    <citation type="submission" date="2016-11" db="EMBL/GenBank/DDBJ databases">
        <title>Complete genome sequence of thermophilic cyanobacteria strain Synechococcus sp. PCC6715.</title>
        <authorList>
            <person name="Tang J."/>
            <person name="Daroch M."/>
            <person name="Liang Y."/>
            <person name="Jiang D."/>
            <person name="Shah M."/>
        </authorList>
    </citation>
    <scope>NUCLEOTIDE SEQUENCE [LARGE SCALE GENOMIC DNA]</scope>
    <source>
        <strain evidence="3 4">PCC 6715</strain>
    </source>
</reference>
<dbReference type="EMBL" id="CP018092">
    <property type="protein sequence ID" value="ATS19424.1"/>
    <property type="molecule type" value="Genomic_DNA"/>
</dbReference>
<proteinExistence type="predicted"/>
<feature type="chain" id="PRO_5013729830" description="Phosphodiester glycosidase domain-containing protein" evidence="1">
    <location>
        <begin position="25"/>
        <end position="575"/>
    </location>
</feature>
<feature type="signal peptide" evidence="1">
    <location>
        <begin position="1"/>
        <end position="24"/>
    </location>
</feature>
<dbReference type="OrthoDB" id="9809781at2"/>
<dbReference type="Pfam" id="PF09992">
    <property type="entry name" value="NAGPA"/>
    <property type="match status" value="1"/>
</dbReference>
<evidence type="ECO:0000256" key="1">
    <source>
        <dbReference type="SAM" id="SignalP"/>
    </source>
</evidence>
<dbReference type="InterPro" id="IPR018711">
    <property type="entry name" value="NAGPA"/>
</dbReference>